<name>A0ABU2RYB3_9ACTN</name>
<sequence length="163" mass="17874">MSTTTVAPRTGRDLLTDREFAAVTATVRGNNPGMREPLAQRIVSQGAAFVGAAAVTEHTISPSRTVDEGWHALILHTRIYQRLCDRAGRFVHHVPQAPDSGRFDTAWRDRAMDAIRAAGFEVDEELWRPPGDRTVDVAAQCQHRPPTCDDAPCEAQDCDASPN</sequence>
<dbReference type="Proteomes" id="UP001183615">
    <property type="component" value="Unassembled WGS sequence"/>
</dbReference>
<evidence type="ECO:0000313" key="2">
    <source>
        <dbReference type="Proteomes" id="UP001183615"/>
    </source>
</evidence>
<protein>
    <submittedName>
        <fullName evidence="1">Uncharacterized protein</fullName>
    </submittedName>
</protein>
<gene>
    <name evidence="1" type="ORF">RM779_01100</name>
</gene>
<organism evidence="1 2">
    <name type="scientific">Streptomyces johnsoniae</name>
    <dbReference type="NCBI Taxonomy" id="3075532"/>
    <lineage>
        <taxon>Bacteria</taxon>
        <taxon>Bacillati</taxon>
        <taxon>Actinomycetota</taxon>
        <taxon>Actinomycetes</taxon>
        <taxon>Kitasatosporales</taxon>
        <taxon>Streptomycetaceae</taxon>
        <taxon>Streptomyces</taxon>
    </lineage>
</organism>
<accession>A0ABU2RYB3</accession>
<reference evidence="2" key="1">
    <citation type="submission" date="2023-07" db="EMBL/GenBank/DDBJ databases">
        <title>30 novel species of actinomycetes from the DSMZ collection.</title>
        <authorList>
            <person name="Nouioui I."/>
        </authorList>
    </citation>
    <scope>NUCLEOTIDE SEQUENCE [LARGE SCALE GENOMIC DNA]</scope>
    <source>
        <strain evidence="2">DSM 41886</strain>
    </source>
</reference>
<dbReference type="RefSeq" id="WP_311614776.1">
    <property type="nucleotide sequence ID" value="NZ_JAVREV010000001.1"/>
</dbReference>
<proteinExistence type="predicted"/>
<dbReference type="EMBL" id="JAVREV010000001">
    <property type="protein sequence ID" value="MDT0441199.1"/>
    <property type="molecule type" value="Genomic_DNA"/>
</dbReference>
<comment type="caution">
    <text evidence="1">The sequence shown here is derived from an EMBL/GenBank/DDBJ whole genome shotgun (WGS) entry which is preliminary data.</text>
</comment>
<keyword evidence="2" id="KW-1185">Reference proteome</keyword>
<evidence type="ECO:0000313" key="1">
    <source>
        <dbReference type="EMBL" id="MDT0441199.1"/>
    </source>
</evidence>